<proteinExistence type="predicted"/>
<evidence type="ECO:0000313" key="4">
    <source>
        <dbReference type="EMBL" id="GJJ76710.1"/>
    </source>
</evidence>
<dbReference type="InterPro" id="IPR051477">
    <property type="entry name" value="Expansin_CellWall"/>
</dbReference>
<reference evidence="4" key="2">
    <citation type="journal article" date="2022" name="Microbiol. Resour. Announc.">
        <title>Whole-Genome Sequence of Entomortierella parvispora E1425, a Mucoromycotan Fungus Associated with Burkholderiaceae-Related Endosymbiotic Bacteria.</title>
        <authorList>
            <person name="Herlambang A."/>
            <person name="Guo Y."/>
            <person name="Takashima Y."/>
            <person name="Narisawa K."/>
            <person name="Ohta H."/>
            <person name="Nishizawa T."/>
        </authorList>
    </citation>
    <scope>NUCLEOTIDE SEQUENCE</scope>
    <source>
        <strain evidence="4">E1425</strain>
    </source>
</reference>
<feature type="domain" description="RlpA-like protein double-psi beta-barrel" evidence="3">
    <location>
        <begin position="90"/>
        <end position="144"/>
    </location>
</feature>
<evidence type="ECO:0000259" key="3">
    <source>
        <dbReference type="Pfam" id="PF03330"/>
    </source>
</evidence>
<name>A0A9P3HHB0_9FUNG</name>
<gene>
    <name evidence="4" type="ORF">EMPS_09069</name>
</gene>
<dbReference type="Proteomes" id="UP000827284">
    <property type="component" value="Unassembled WGS sequence"/>
</dbReference>
<feature type="chain" id="PRO_5040203975" description="RlpA-like protein double-psi beta-barrel domain-containing protein" evidence="2">
    <location>
        <begin position="24"/>
        <end position="166"/>
    </location>
</feature>
<comment type="caution">
    <text evidence="4">The sequence shown here is derived from an EMBL/GenBank/DDBJ whole genome shotgun (WGS) entry which is preliminary data.</text>
</comment>
<keyword evidence="1 2" id="KW-0732">Signal</keyword>
<dbReference type="EMBL" id="BQFW01000012">
    <property type="protein sequence ID" value="GJJ76710.1"/>
    <property type="molecule type" value="Genomic_DNA"/>
</dbReference>
<dbReference type="CDD" id="cd22191">
    <property type="entry name" value="DPBB_RlpA_EXP_N-like"/>
    <property type="match status" value="1"/>
</dbReference>
<protein>
    <recommendedName>
        <fullName evidence="3">RlpA-like protein double-psi beta-barrel domain-containing protein</fullName>
    </recommendedName>
</protein>
<dbReference type="OrthoDB" id="623670at2759"/>
<organism evidence="4 5">
    <name type="scientific">Entomortierella parvispora</name>
    <dbReference type="NCBI Taxonomy" id="205924"/>
    <lineage>
        <taxon>Eukaryota</taxon>
        <taxon>Fungi</taxon>
        <taxon>Fungi incertae sedis</taxon>
        <taxon>Mucoromycota</taxon>
        <taxon>Mortierellomycotina</taxon>
        <taxon>Mortierellomycetes</taxon>
        <taxon>Mortierellales</taxon>
        <taxon>Mortierellaceae</taxon>
        <taxon>Entomortierella</taxon>
    </lineage>
</organism>
<feature type="signal peptide" evidence="2">
    <location>
        <begin position="1"/>
        <end position="23"/>
    </location>
</feature>
<dbReference type="InterPro" id="IPR009009">
    <property type="entry name" value="RlpA-like_DPBB"/>
</dbReference>
<keyword evidence="5" id="KW-1185">Reference proteome</keyword>
<dbReference type="InterPro" id="IPR036908">
    <property type="entry name" value="RlpA-like_sf"/>
</dbReference>
<dbReference type="PANTHER" id="PTHR31836">
    <property type="match status" value="1"/>
</dbReference>
<reference evidence="4" key="1">
    <citation type="submission" date="2021-11" db="EMBL/GenBank/DDBJ databases">
        <authorList>
            <person name="Herlambang A."/>
            <person name="Guo Y."/>
            <person name="Takashima Y."/>
            <person name="Nishizawa T."/>
        </authorList>
    </citation>
    <scope>NUCLEOTIDE SEQUENCE</scope>
    <source>
        <strain evidence="4">E1425</strain>
    </source>
</reference>
<dbReference type="AlphaFoldDB" id="A0A9P3HHB0"/>
<evidence type="ECO:0000256" key="1">
    <source>
        <dbReference type="ARBA" id="ARBA00022729"/>
    </source>
</evidence>
<sequence>MHFTQLSAMVMAIVIALVSVVSASDYKGHHGATNTVRFGKKMNGVSTWFNGHDLKAVACYGDLMGNSHVNAGDGWHIGAVPMRFYKGGEKTACFECAKISNGRRSVIIRIIDDCAGCAPNQIDLTASAFKSLAPLSQGVVHTKYEFVRCPMKGNLKWPKSPKAKSH</sequence>
<dbReference type="Gene3D" id="2.40.40.10">
    <property type="entry name" value="RlpA-like domain"/>
    <property type="match status" value="1"/>
</dbReference>
<accession>A0A9P3HHB0</accession>
<dbReference type="SUPFAM" id="SSF50685">
    <property type="entry name" value="Barwin-like endoglucanases"/>
    <property type="match status" value="1"/>
</dbReference>
<evidence type="ECO:0000256" key="2">
    <source>
        <dbReference type="SAM" id="SignalP"/>
    </source>
</evidence>
<dbReference type="PANTHER" id="PTHR31836:SF28">
    <property type="entry name" value="SRCR DOMAIN-CONTAINING PROTEIN-RELATED"/>
    <property type="match status" value="1"/>
</dbReference>
<evidence type="ECO:0000313" key="5">
    <source>
        <dbReference type="Proteomes" id="UP000827284"/>
    </source>
</evidence>
<dbReference type="Pfam" id="PF03330">
    <property type="entry name" value="DPBB_1"/>
    <property type="match status" value="1"/>
</dbReference>